<evidence type="ECO:0000256" key="3">
    <source>
        <dbReference type="ARBA" id="ARBA00022833"/>
    </source>
</evidence>
<feature type="compositionally biased region" description="Basic and acidic residues" evidence="6">
    <location>
        <begin position="687"/>
        <end position="697"/>
    </location>
</feature>
<dbReference type="EMBL" id="LSSM01004271">
    <property type="protein sequence ID" value="OMJ15405.1"/>
    <property type="molecule type" value="Genomic_DNA"/>
</dbReference>
<dbReference type="FunFam" id="3.30.60.90:FF:000016">
    <property type="entry name" value="Refractory to sigma P"/>
    <property type="match status" value="1"/>
</dbReference>
<dbReference type="InterPro" id="IPR002048">
    <property type="entry name" value="EF_hand_dom"/>
</dbReference>
<dbReference type="SUPFAM" id="SSF47473">
    <property type="entry name" value="EF-hand"/>
    <property type="match status" value="1"/>
</dbReference>
<dbReference type="PANTHER" id="PTHR15090">
    <property type="entry name" value="SEQUESTOSOME 1-RELATED"/>
    <property type="match status" value="1"/>
</dbReference>
<dbReference type="PROSITE" id="PS50135">
    <property type="entry name" value="ZF_ZZ_2"/>
    <property type="match status" value="1"/>
</dbReference>
<dbReference type="Proteomes" id="UP000187429">
    <property type="component" value="Unassembled WGS sequence"/>
</dbReference>
<protein>
    <submittedName>
        <fullName evidence="10">Calcium-binding protein NCSA</fullName>
    </submittedName>
</protein>
<keyword evidence="4" id="KW-0106">Calcium</keyword>
<dbReference type="InterPro" id="IPR000433">
    <property type="entry name" value="Znf_ZZ"/>
</dbReference>
<evidence type="ECO:0000256" key="6">
    <source>
        <dbReference type="SAM" id="MobiDB-lite"/>
    </source>
</evidence>
<feature type="domain" description="EF-hand" evidence="9">
    <location>
        <begin position="449"/>
        <end position="484"/>
    </location>
</feature>
<evidence type="ECO:0000256" key="5">
    <source>
        <dbReference type="PROSITE-ProRule" id="PRU00228"/>
    </source>
</evidence>
<dbReference type="InterPro" id="IPR018247">
    <property type="entry name" value="EF_Hand_1_Ca_BS"/>
</dbReference>
<comment type="caution">
    <text evidence="10">The sequence shown here is derived from an EMBL/GenBank/DDBJ whole genome shotgun (WGS) entry which is preliminary data.</text>
</comment>
<feature type="compositionally biased region" description="Low complexity" evidence="6">
    <location>
        <begin position="49"/>
        <end position="61"/>
    </location>
</feature>
<keyword evidence="7" id="KW-0472">Membrane</keyword>
<keyword evidence="3" id="KW-0862">Zinc</keyword>
<evidence type="ECO:0000256" key="1">
    <source>
        <dbReference type="ARBA" id="ARBA00022723"/>
    </source>
</evidence>
<dbReference type="CDD" id="cd00051">
    <property type="entry name" value="EFh"/>
    <property type="match status" value="1"/>
</dbReference>
<gene>
    <name evidence="10" type="ORF">AYI69_g8202</name>
</gene>
<evidence type="ECO:0000256" key="7">
    <source>
        <dbReference type="SAM" id="Phobius"/>
    </source>
</evidence>
<dbReference type="PRINTS" id="PR00450">
    <property type="entry name" value="RECOVERIN"/>
</dbReference>
<feature type="region of interest" description="Disordered" evidence="6">
    <location>
        <begin position="685"/>
        <end position="705"/>
    </location>
</feature>
<dbReference type="PROSITE" id="PS50222">
    <property type="entry name" value="EF_HAND_2"/>
    <property type="match status" value="2"/>
</dbReference>
<dbReference type="SUPFAM" id="SSF57850">
    <property type="entry name" value="RING/U-box"/>
    <property type="match status" value="1"/>
</dbReference>
<feature type="region of interest" description="Disordered" evidence="6">
    <location>
        <begin position="590"/>
        <end position="618"/>
    </location>
</feature>
<dbReference type="InterPro" id="IPR011992">
    <property type="entry name" value="EF-hand-dom_pair"/>
</dbReference>
<feature type="transmembrane region" description="Helical" evidence="7">
    <location>
        <begin position="6"/>
        <end position="32"/>
    </location>
</feature>
<keyword evidence="7" id="KW-1133">Transmembrane helix</keyword>
<dbReference type="CDD" id="cd02340">
    <property type="entry name" value="ZZ_NBR1_like"/>
    <property type="match status" value="1"/>
</dbReference>
<feature type="domain" description="EF-hand" evidence="9">
    <location>
        <begin position="421"/>
        <end position="448"/>
    </location>
</feature>
<dbReference type="SMART" id="SM00054">
    <property type="entry name" value="EFh"/>
    <property type="match status" value="2"/>
</dbReference>
<sequence>MNSYNIYYSASLVAVGTAIGVISCFAILSIFGENSNKKSSTKRRRRIQTNFNSNEFESTESSLHRSESIRRRSRRSGIYFGDMNEDTAQQLLEDLNLENGTNGDENNRQDSFAHASHDTAELSQNAPLRLGNGINDSNADIQNLISLNENELQNSLSEFQGISSSNDANNNASQNPVFNSGIDSDVLGDGNAQIVIDALESILNSSINSNESNDLESSNNQAPETIDSFHSELDSVDLDLINNNKLFSKEKLELESTSSVLELLLVLADTKNKRKNIVHRGVTCDGCNLYPVTGVRYKCTQCFDFDICEACEAKNIHKGHLFLKIKIPAPSMMNDHVPIMTSFYPGNMINAQVPNKEVSKFFYEAIKINTKFSTAEIYALYDEYCAFANYSIDGINGINRKNFQKCLGVYGTKNSLLSDMMFNFYDANQNGVISFDEMVFGMGVLLRGSRSEKGKFFFRVFDLDGDGFLSLSEMKFILSNSFRFNQRYVQEMMSYMNDSIMIQPNEILPDQPISSAFTISIPPESTSVLDKEVSSLRRRLSELRQTNSNRLDSFSLTNPLEISSDNVNNTTASSSRMAEFENIMNSPKAQTSLTHEISDHSHNKNNQNNFEKSESLEESFNNPEFSLFKPRDFINNIPTQQQHMNFNIANPSNQIPLVDLHSQSIKANSGQKIEQGVSFKLNNFKEPSIDTHPEENKTNTTNSNNLNLLNNSSSLADDHSNVSDWPVIDLLIEDAVELISNDLFDKIKNRSSQNGLTIKEFIELVNKDPRPLQWFEIIGPVF</sequence>
<organism evidence="10 11">
    <name type="scientific">Smittium culicis</name>
    <dbReference type="NCBI Taxonomy" id="133412"/>
    <lineage>
        <taxon>Eukaryota</taxon>
        <taxon>Fungi</taxon>
        <taxon>Fungi incertae sedis</taxon>
        <taxon>Zoopagomycota</taxon>
        <taxon>Kickxellomycotina</taxon>
        <taxon>Harpellomycetes</taxon>
        <taxon>Harpellales</taxon>
        <taxon>Legeriomycetaceae</taxon>
        <taxon>Smittium</taxon>
    </lineage>
</organism>
<dbReference type="InterPro" id="IPR052260">
    <property type="entry name" value="Autophagy_Rcpt_SigReg"/>
</dbReference>
<evidence type="ECO:0000259" key="8">
    <source>
        <dbReference type="PROSITE" id="PS50135"/>
    </source>
</evidence>
<evidence type="ECO:0000313" key="11">
    <source>
        <dbReference type="Proteomes" id="UP000187429"/>
    </source>
</evidence>
<proteinExistence type="predicted"/>
<dbReference type="GO" id="GO:0005509">
    <property type="term" value="F:calcium ion binding"/>
    <property type="evidence" value="ECO:0007669"/>
    <property type="project" value="InterPro"/>
</dbReference>
<dbReference type="OrthoDB" id="2122982at2759"/>
<keyword evidence="1" id="KW-0479">Metal-binding</keyword>
<feature type="domain" description="ZZ-type" evidence="8">
    <location>
        <begin position="279"/>
        <end position="330"/>
    </location>
</feature>
<dbReference type="SMART" id="SM00291">
    <property type="entry name" value="ZnF_ZZ"/>
    <property type="match status" value="1"/>
</dbReference>
<dbReference type="Gene3D" id="1.10.238.10">
    <property type="entry name" value="EF-hand"/>
    <property type="match status" value="1"/>
</dbReference>
<dbReference type="Pfam" id="PF00569">
    <property type="entry name" value="ZZ"/>
    <property type="match status" value="1"/>
</dbReference>
<dbReference type="PROSITE" id="PS00018">
    <property type="entry name" value="EF_HAND_1"/>
    <property type="match status" value="2"/>
</dbReference>
<dbReference type="InterPro" id="IPR043145">
    <property type="entry name" value="Znf_ZZ_sf"/>
</dbReference>
<dbReference type="Pfam" id="PF13202">
    <property type="entry name" value="EF-hand_5"/>
    <property type="match status" value="2"/>
</dbReference>
<accession>A0A1R1XL89</accession>
<dbReference type="AlphaFoldDB" id="A0A1R1XL89"/>
<evidence type="ECO:0000256" key="4">
    <source>
        <dbReference type="ARBA" id="ARBA00022837"/>
    </source>
</evidence>
<feature type="region of interest" description="Disordered" evidence="6">
    <location>
        <begin position="38"/>
        <end position="68"/>
    </location>
</feature>
<keyword evidence="2 5" id="KW-0863">Zinc-finger</keyword>
<reference evidence="11" key="1">
    <citation type="submission" date="2017-01" db="EMBL/GenBank/DDBJ databases">
        <authorList>
            <person name="Wang Y."/>
            <person name="White M."/>
            <person name="Kvist S."/>
            <person name="Moncalvo J.-M."/>
        </authorList>
    </citation>
    <scope>NUCLEOTIDE SEQUENCE [LARGE SCALE GENOMIC DNA]</scope>
    <source>
        <strain evidence="11">ID-206-W2</strain>
    </source>
</reference>
<dbReference type="PROSITE" id="PS01357">
    <property type="entry name" value="ZF_ZZ_1"/>
    <property type="match status" value="1"/>
</dbReference>
<dbReference type="GO" id="GO:0008270">
    <property type="term" value="F:zinc ion binding"/>
    <property type="evidence" value="ECO:0007669"/>
    <property type="project" value="UniProtKB-KW"/>
</dbReference>
<evidence type="ECO:0000259" key="9">
    <source>
        <dbReference type="PROSITE" id="PS50222"/>
    </source>
</evidence>
<evidence type="ECO:0000313" key="10">
    <source>
        <dbReference type="EMBL" id="OMJ15405.1"/>
    </source>
</evidence>
<name>A0A1R1XL89_9FUNG</name>
<keyword evidence="11" id="KW-1185">Reference proteome</keyword>
<evidence type="ECO:0000256" key="2">
    <source>
        <dbReference type="ARBA" id="ARBA00022771"/>
    </source>
</evidence>
<keyword evidence="7" id="KW-0812">Transmembrane</keyword>
<dbReference type="Gene3D" id="3.30.60.90">
    <property type="match status" value="1"/>
</dbReference>